<keyword evidence="2" id="KW-1185">Reference proteome</keyword>
<name>A0AA88AGR2_FICCA</name>
<accession>A0AA88AGR2</accession>
<comment type="caution">
    <text evidence="1">The sequence shown here is derived from an EMBL/GenBank/DDBJ whole genome shotgun (WGS) entry which is preliminary data.</text>
</comment>
<dbReference type="AlphaFoldDB" id="A0AA88AGR2"/>
<proteinExistence type="predicted"/>
<reference evidence="1" key="1">
    <citation type="submission" date="2023-07" db="EMBL/GenBank/DDBJ databases">
        <title>draft genome sequence of fig (Ficus carica).</title>
        <authorList>
            <person name="Takahashi T."/>
            <person name="Nishimura K."/>
        </authorList>
    </citation>
    <scope>NUCLEOTIDE SEQUENCE</scope>
</reference>
<dbReference type="Proteomes" id="UP001187192">
    <property type="component" value="Unassembled WGS sequence"/>
</dbReference>
<sequence>MQPPSRGAPAEIPQLVDVLKSVLCSSQISVSIPSSIPHYIASLPHKYR</sequence>
<evidence type="ECO:0000313" key="1">
    <source>
        <dbReference type="EMBL" id="GMN51860.1"/>
    </source>
</evidence>
<dbReference type="EMBL" id="BTGU01000039">
    <property type="protein sequence ID" value="GMN51860.1"/>
    <property type="molecule type" value="Genomic_DNA"/>
</dbReference>
<protein>
    <submittedName>
        <fullName evidence="1">Uncharacterized protein</fullName>
    </submittedName>
</protein>
<organism evidence="1 2">
    <name type="scientific">Ficus carica</name>
    <name type="common">Common fig</name>
    <dbReference type="NCBI Taxonomy" id="3494"/>
    <lineage>
        <taxon>Eukaryota</taxon>
        <taxon>Viridiplantae</taxon>
        <taxon>Streptophyta</taxon>
        <taxon>Embryophyta</taxon>
        <taxon>Tracheophyta</taxon>
        <taxon>Spermatophyta</taxon>
        <taxon>Magnoliopsida</taxon>
        <taxon>eudicotyledons</taxon>
        <taxon>Gunneridae</taxon>
        <taxon>Pentapetalae</taxon>
        <taxon>rosids</taxon>
        <taxon>fabids</taxon>
        <taxon>Rosales</taxon>
        <taxon>Moraceae</taxon>
        <taxon>Ficeae</taxon>
        <taxon>Ficus</taxon>
    </lineage>
</organism>
<gene>
    <name evidence="1" type="ORF">TIFTF001_021019</name>
</gene>
<evidence type="ECO:0000313" key="2">
    <source>
        <dbReference type="Proteomes" id="UP001187192"/>
    </source>
</evidence>